<dbReference type="Proteomes" id="UP000824120">
    <property type="component" value="Chromosome 2"/>
</dbReference>
<keyword evidence="2" id="KW-1185">Reference proteome</keyword>
<protein>
    <submittedName>
        <fullName evidence="1">Uncharacterized protein</fullName>
    </submittedName>
</protein>
<accession>A0A9J6A4Y6</accession>
<dbReference type="AlphaFoldDB" id="A0A9J6A4Y6"/>
<comment type="caution">
    <text evidence="1">The sequence shown here is derived from an EMBL/GenBank/DDBJ whole genome shotgun (WGS) entry which is preliminary data.</text>
</comment>
<proteinExistence type="predicted"/>
<reference evidence="1 2" key="1">
    <citation type="submission" date="2020-09" db="EMBL/GenBank/DDBJ databases">
        <title>De no assembly of potato wild relative species, Solanum commersonii.</title>
        <authorList>
            <person name="Cho K."/>
        </authorList>
    </citation>
    <scope>NUCLEOTIDE SEQUENCE [LARGE SCALE GENOMIC DNA]</scope>
    <source>
        <strain evidence="1">LZ3.2</strain>
        <tissue evidence="1">Leaf</tissue>
    </source>
</reference>
<gene>
    <name evidence="1" type="ORF">H5410_004839</name>
</gene>
<dbReference type="EMBL" id="JACXVP010000002">
    <property type="protein sequence ID" value="KAG5619621.1"/>
    <property type="molecule type" value="Genomic_DNA"/>
</dbReference>
<name>A0A9J6A4Y6_SOLCO</name>
<organism evidence="1 2">
    <name type="scientific">Solanum commersonii</name>
    <name type="common">Commerson's wild potato</name>
    <name type="synonym">Commerson's nightshade</name>
    <dbReference type="NCBI Taxonomy" id="4109"/>
    <lineage>
        <taxon>Eukaryota</taxon>
        <taxon>Viridiplantae</taxon>
        <taxon>Streptophyta</taxon>
        <taxon>Embryophyta</taxon>
        <taxon>Tracheophyta</taxon>
        <taxon>Spermatophyta</taxon>
        <taxon>Magnoliopsida</taxon>
        <taxon>eudicotyledons</taxon>
        <taxon>Gunneridae</taxon>
        <taxon>Pentapetalae</taxon>
        <taxon>asterids</taxon>
        <taxon>lamiids</taxon>
        <taxon>Solanales</taxon>
        <taxon>Solanaceae</taxon>
        <taxon>Solanoideae</taxon>
        <taxon>Solaneae</taxon>
        <taxon>Solanum</taxon>
    </lineage>
</organism>
<evidence type="ECO:0000313" key="1">
    <source>
        <dbReference type="EMBL" id="KAG5619621.1"/>
    </source>
</evidence>
<evidence type="ECO:0000313" key="2">
    <source>
        <dbReference type="Proteomes" id="UP000824120"/>
    </source>
</evidence>
<sequence length="56" mass="6446">MGERHLNTIVELELALEASMESMRFVDIGCCKMAMNYRNGRIAELIGDSDKRRRTI</sequence>